<feature type="chain" id="PRO_5007877486" evidence="2">
    <location>
        <begin position="20"/>
        <end position="279"/>
    </location>
</feature>
<feature type="region of interest" description="Disordered" evidence="1">
    <location>
        <begin position="52"/>
        <end position="80"/>
    </location>
</feature>
<dbReference type="EMBL" id="KV426959">
    <property type="protein sequence ID" value="KZV78317.1"/>
    <property type="molecule type" value="Genomic_DNA"/>
</dbReference>
<name>A0A166MRE9_EXIGL</name>
<gene>
    <name evidence="3" type="ORF">EXIGLDRAFT_691544</name>
</gene>
<proteinExistence type="predicted"/>
<organism evidence="3 4">
    <name type="scientific">Exidia glandulosa HHB12029</name>
    <dbReference type="NCBI Taxonomy" id="1314781"/>
    <lineage>
        <taxon>Eukaryota</taxon>
        <taxon>Fungi</taxon>
        <taxon>Dikarya</taxon>
        <taxon>Basidiomycota</taxon>
        <taxon>Agaricomycotina</taxon>
        <taxon>Agaricomycetes</taxon>
        <taxon>Auriculariales</taxon>
        <taxon>Exidiaceae</taxon>
        <taxon>Exidia</taxon>
    </lineage>
</organism>
<evidence type="ECO:0000256" key="1">
    <source>
        <dbReference type="SAM" id="MobiDB-lite"/>
    </source>
</evidence>
<sequence>MQFKLQIVAVAVTLVAAYASPAPAPAPQDGCTLARRACSLATAPGQSLFAARSSTCTGPSRSTSRGIKSDPDSLTRCDDAGDSRQSRVIALVLPKAFEVRRKFDSLPSSESRIVKDVNACHTFRQMEKTCSVRESSWYPPHRDSRNSTGDLAELVELHNSILDGERLVKLRNFQMKRVKRRRCVKIVKQLSGVDNSASKPDLDGKSSLRSRRVELLEDFRQRSVRAVVHFIAKLVTRLEYSEASSDVRTLGLAIVQMPKEDEVKVGGQDADAAEKCPAL</sequence>
<protein>
    <submittedName>
        <fullName evidence="3">Uncharacterized protein</fullName>
    </submittedName>
</protein>
<accession>A0A166MRE9</accession>
<feature type="compositionally biased region" description="Basic and acidic residues" evidence="1">
    <location>
        <begin position="67"/>
        <end position="80"/>
    </location>
</feature>
<evidence type="ECO:0000313" key="3">
    <source>
        <dbReference type="EMBL" id="KZV78317.1"/>
    </source>
</evidence>
<dbReference type="InParanoid" id="A0A166MRE9"/>
<keyword evidence="2" id="KW-0732">Signal</keyword>
<feature type="signal peptide" evidence="2">
    <location>
        <begin position="1"/>
        <end position="19"/>
    </location>
</feature>
<dbReference type="AlphaFoldDB" id="A0A166MRE9"/>
<evidence type="ECO:0000256" key="2">
    <source>
        <dbReference type="SAM" id="SignalP"/>
    </source>
</evidence>
<feature type="compositionally biased region" description="Polar residues" evidence="1">
    <location>
        <begin position="52"/>
        <end position="66"/>
    </location>
</feature>
<keyword evidence="4" id="KW-1185">Reference proteome</keyword>
<dbReference type="Proteomes" id="UP000077266">
    <property type="component" value="Unassembled WGS sequence"/>
</dbReference>
<evidence type="ECO:0000313" key="4">
    <source>
        <dbReference type="Proteomes" id="UP000077266"/>
    </source>
</evidence>
<reference evidence="3 4" key="1">
    <citation type="journal article" date="2016" name="Mol. Biol. Evol.">
        <title>Comparative Genomics of Early-Diverging Mushroom-Forming Fungi Provides Insights into the Origins of Lignocellulose Decay Capabilities.</title>
        <authorList>
            <person name="Nagy L.G."/>
            <person name="Riley R."/>
            <person name="Tritt A."/>
            <person name="Adam C."/>
            <person name="Daum C."/>
            <person name="Floudas D."/>
            <person name="Sun H."/>
            <person name="Yadav J.S."/>
            <person name="Pangilinan J."/>
            <person name="Larsson K.H."/>
            <person name="Matsuura K."/>
            <person name="Barry K."/>
            <person name="Labutti K."/>
            <person name="Kuo R."/>
            <person name="Ohm R.A."/>
            <person name="Bhattacharya S.S."/>
            <person name="Shirouzu T."/>
            <person name="Yoshinaga Y."/>
            <person name="Martin F.M."/>
            <person name="Grigoriev I.V."/>
            <person name="Hibbett D.S."/>
        </authorList>
    </citation>
    <scope>NUCLEOTIDE SEQUENCE [LARGE SCALE GENOMIC DNA]</scope>
    <source>
        <strain evidence="3 4">HHB12029</strain>
    </source>
</reference>